<dbReference type="STRING" id="933852.A0A0C3BNJ5"/>
<dbReference type="PANTHER" id="PTHR47534:SF3">
    <property type="entry name" value="ALCOHOL DEHYDROGENASE-LIKE C-TERMINAL DOMAIN-CONTAINING PROTEIN"/>
    <property type="match status" value="1"/>
</dbReference>
<name>A0A0C3BNJ5_SERVB</name>
<organism evidence="3 4">
    <name type="scientific">Serendipita vermifera MAFF 305830</name>
    <dbReference type="NCBI Taxonomy" id="933852"/>
    <lineage>
        <taxon>Eukaryota</taxon>
        <taxon>Fungi</taxon>
        <taxon>Dikarya</taxon>
        <taxon>Basidiomycota</taxon>
        <taxon>Agaricomycotina</taxon>
        <taxon>Agaricomycetes</taxon>
        <taxon>Sebacinales</taxon>
        <taxon>Serendipitaceae</taxon>
        <taxon>Serendipita</taxon>
    </lineage>
</organism>
<keyword evidence="2" id="KW-1133">Transmembrane helix</keyword>
<dbReference type="GO" id="GO:0016491">
    <property type="term" value="F:oxidoreductase activity"/>
    <property type="evidence" value="ECO:0007669"/>
    <property type="project" value="UniProtKB-KW"/>
</dbReference>
<reference evidence="3 4" key="1">
    <citation type="submission" date="2014-04" db="EMBL/GenBank/DDBJ databases">
        <authorList>
            <consortium name="DOE Joint Genome Institute"/>
            <person name="Kuo A."/>
            <person name="Zuccaro A."/>
            <person name="Kohler A."/>
            <person name="Nagy L.G."/>
            <person name="Floudas D."/>
            <person name="Copeland A."/>
            <person name="Barry K.W."/>
            <person name="Cichocki N."/>
            <person name="Veneault-Fourrey C."/>
            <person name="LaButti K."/>
            <person name="Lindquist E.A."/>
            <person name="Lipzen A."/>
            <person name="Lundell T."/>
            <person name="Morin E."/>
            <person name="Murat C."/>
            <person name="Sun H."/>
            <person name="Tunlid A."/>
            <person name="Henrissat B."/>
            <person name="Grigoriev I.V."/>
            <person name="Hibbett D.S."/>
            <person name="Martin F."/>
            <person name="Nordberg H.P."/>
            <person name="Cantor M.N."/>
            <person name="Hua S.X."/>
        </authorList>
    </citation>
    <scope>NUCLEOTIDE SEQUENCE [LARGE SCALE GENOMIC DNA]</scope>
    <source>
        <strain evidence="3 4">MAFF 305830</strain>
    </source>
</reference>
<dbReference type="EMBL" id="KN824278">
    <property type="protein sequence ID" value="KIM33644.1"/>
    <property type="molecule type" value="Genomic_DNA"/>
</dbReference>
<accession>A0A0C3BNJ5</accession>
<keyword evidence="2" id="KW-0812">Transmembrane</keyword>
<evidence type="ECO:0000313" key="4">
    <source>
        <dbReference type="Proteomes" id="UP000054097"/>
    </source>
</evidence>
<dbReference type="AlphaFoldDB" id="A0A0C3BNJ5"/>
<keyword evidence="2" id="KW-0472">Membrane</keyword>
<feature type="transmembrane region" description="Helical" evidence="2">
    <location>
        <begin position="20"/>
        <end position="40"/>
    </location>
</feature>
<keyword evidence="1" id="KW-0560">Oxidoreductase</keyword>
<evidence type="ECO:0000256" key="1">
    <source>
        <dbReference type="ARBA" id="ARBA00023002"/>
    </source>
</evidence>
<proteinExistence type="predicted"/>
<dbReference type="PANTHER" id="PTHR47534">
    <property type="entry name" value="YALI0E05731P"/>
    <property type="match status" value="1"/>
</dbReference>
<evidence type="ECO:0000313" key="3">
    <source>
        <dbReference type="EMBL" id="KIM33644.1"/>
    </source>
</evidence>
<dbReference type="InterPro" id="IPR036291">
    <property type="entry name" value="NAD(P)-bd_dom_sf"/>
</dbReference>
<keyword evidence="4" id="KW-1185">Reference proteome</keyword>
<dbReference type="OrthoDB" id="2898509at2759"/>
<gene>
    <name evidence="3" type="ORF">M408DRAFT_326308</name>
</gene>
<dbReference type="SUPFAM" id="SSF51735">
    <property type="entry name" value="NAD(P)-binding Rossmann-fold domains"/>
    <property type="match status" value="1"/>
</dbReference>
<dbReference type="Proteomes" id="UP000054097">
    <property type="component" value="Unassembled WGS sequence"/>
</dbReference>
<evidence type="ECO:0000256" key="2">
    <source>
        <dbReference type="SAM" id="Phobius"/>
    </source>
</evidence>
<dbReference type="InterPro" id="IPR052228">
    <property type="entry name" value="Sec_Metab_Biosynth_Oxidored"/>
</dbReference>
<evidence type="ECO:0008006" key="5">
    <source>
        <dbReference type="Google" id="ProtNLM"/>
    </source>
</evidence>
<sequence length="304" mass="32794">MPSLTEVKASNAQYAPSYVPTAVFIGGTSGVGAAMASIYARQTKGRANIIIIGRNKAAADKIISAFPAPPTVAESSGVVIKHEFIECDASVLKNVHKTTLELLTRLEKINLLVISIGGLATHRVVTEEGLDVSLVLRYYARAKFIDELIPLLSKARAAGEDAKAMTILMAASGGNVNLQDISLDSTWGFVSANTASAVYNDIMVKVQSERHPDIAFVHMYPGAVDTPALRIHWALNLVLPLAKPFLLTPEDSAQSLLYPLLSPEFSKGGYWLSKKADKLALADNITDEVVQKVWDNTVEHAQLQ</sequence>
<reference evidence="4" key="2">
    <citation type="submission" date="2015-01" db="EMBL/GenBank/DDBJ databases">
        <title>Evolutionary Origins and Diversification of the Mycorrhizal Mutualists.</title>
        <authorList>
            <consortium name="DOE Joint Genome Institute"/>
            <consortium name="Mycorrhizal Genomics Consortium"/>
            <person name="Kohler A."/>
            <person name="Kuo A."/>
            <person name="Nagy L.G."/>
            <person name="Floudas D."/>
            <person name="Copeland A."/>
            <person name="Barry K.W."/>
            <person name="Cichocki N."/>
            <person name="Veneault-Fourrey C."/>
            <person name="LaButti K."/>
            <person name="Lindquist E.A."/>
            <person name="Lipzen A."/>
            <person name="Lundell T."/>
            <person name="Morin E."/>
            <person name="Murat C."/>
            <person name="Riley R."/>
            <person name="Ohm R."/>
            <person name="Sun H."/>
            <person name="Tunlid A."/>
            <person name="Henrissat B."/>
            <person name="Grigoriev I.V."/>
            <person name="Hibbett D.S."/>
            <person name="Martin F."/>
        </authorList>
    </citation>
    <scope>NUCLEOTIDE SEQUENCE [LARGE SCALE GENOMIC DNA]</scope>
    <source>
        <strain evidence="4">MAFF 305830</strain>
    </source>
</reference>
<dbReference type="HOGENOM" id="CLU_044999_1_0_1"/>
<dbReference type="Gene3D" id="3.40.50.720">
    <property type="entry name" value="NAD(P)-binding Rossmann-like Domain"/>
    <property type="match status" value="1"/>
</dbReference>
<protein>
    <recommendedName>
        <fullName evidence="5">NAD(P)-binding protein</fullName>
    </recommendedName>
</protein>